<dbReference type="EMBL" id="JAQQAF010000001">
    <property type="protein sequence ID" value="KAJ8512377.1"/>
    <property type="molecule type" value="Genomic_DNA"/>
</dbReference>
<name>A0AAV8RZ40_ENSVE</name>
<gene>
    <name evidence="2" type="ORF">OPV22_002811</name>
</gene>
<proteinExistence type="predicted"/>
<dbReference type="Proteomes" id="UP001222027">
    <property type="component" value="Unassembled WGS sequence"/>
</dbReference>
<feature type="compositionally biased region" description="Polar residues" evidence="1">
    <location>
        <begin position="44"/>
        <end position="63"/>
    </location>
</feature>
<sequence>MYETVQEPFFNAATMGGDLGGNVGSNPFSALLIYQVAGQDSERSSNLTTSSEATTGSGPNTNPLPNPWGSNVPPERALCNSAVSAPGNGATPWEFCFRCLIAFTGANHIFNLQFNSRHGY</sequence>
<comment type="caution">
    <text evidence="2">The sequence shown here is derived from an EMBL/GenBank/DDBJ whole genome shotgun (WGS) entry which is preliminary data.</text>
</comment>
<protein>
    <submittedName>
        <fullName evidence="2">Uncharacterized protein</fullName>
    </submittedName>
</protein>
<reference evidence="2 3" key="1">
    <citation type="submission" date="2022-12" db="EMBL/GenBank/DDBJ databases">
        <title>Chromosome-scale assembly of the Ensete ventricosum genome.</title>
        <authorList>
            <person name="Dussert Y."/>
            <person name="Stocks J."/>
            <person name="Wendawek A."/>
            <person name="Woldeyes F."/>
            <person name="Nichols R.A."/>
            <person name="Borrell J.S."/>
        </authorList>
    </citation>
    <scope>NUCLEOTIDE SEQUENCE [LARGE SCALE GENOMIC DNA]</scope>
    <source>
        <strain evidence="3">cv. Maze</strain>
        <tissue evidence="2">Seeds</tissue>
    </source>
</reference>
<evidence type="ECO:0000313" key="3">
    <source>
        <dbReference type="Proteomes" id="UP001222027"/>
    </source>
</evidence>
<evidence type="ECO:0000313" key="2">
    <source>
        <dbReference type="EMBL" id="KAJ8512377.1"/>
    </source>
</evidence>
<evidence type="ECO:0000256" key="1">
    <source>
        <dbReference type="SAM" id="MobiDB-lite"/>
    </source>
</evidence>
<organism evidence="2 3">
    <name type="scientific">Ensete ventricosum</name>
    <name type="common">Abyssinian banana</name>
    <name type="synonym">Musa ensete</name>
    <dbReference type="NCBI Taxonomy" id="4639"/>
    <lineage>
        <taxon>Eukaryota</taxon>
        <taxon>Viridiplantae</taxon>
        <taxon>Streptophyta</taxon>
        <taxon>Embryophyta</taxon>
        <taxon>Tracheophyta</taxon>
        <taxon>Spermatophyta</taxon>
        <taxon>Magnoliopsida</taxon>
        <taxon>Liliopsida</taxon>
        <taxon>Zingiberales</taxon>
        <taxon>Musaceae</taxon>
        <taxon>Ensete</taxon>
    </lineage>
</organism>
<keyword evidence="3" id="KW-1185">Reference proteome</keyword>
<feature type="region of interest" description="Disordered" evidence="1">
    <location>
        <begin position="39"/>
        <end position="71"/>
    </location>
</feature>
<accession>A0AAV8RZ40</accession>
<dbReference type="AlphaFoldDB" id="A0AAV8RZ40"/>